<dbReference type="Pfam" id="PF02348">
    <property type="entry name" value="CTP_transf_3"/>
    <property type="match status" value="1"/>
</dbReference>
<dbReference type="Proteomes" id="UP000250079">
    <property type="component" value="Chromosome"/>
</dbReference>
<dbReference type="InterPro" id="IPR003329">
    <property type="entry name" value="Cytidylyl_trans"/>
</dbReference>
<dbReference type="Gene3D" id="3.90.550.10">
    <property type="entry name" value="Spore Coat Polysaccharide Biosynthesis Protein SpsA, Chain A"/>
    <property type="match status" value="1"/>
</dbReference>
<protein>
    <submittedName>
        <fullName evidence="1">CMP-N,N'-diacetyllegionaminic acid synthase</fullName>
        <ecNumber evidence="1">2.7.7.82</ecNumber>
    </submittedName>
</protein>
<organism evidence="1 2">
    <name type="scientific">Granulosicoccus antarcticus IMCC3135</name>
    <dbReference type="NCBI Taxonomy" id="1192854"/>
    <lineage>
        <taxon>Bacteria</taxon>
        <taxon>Pseudomonadati</taxon>
        <taxon>Pseudomonadota</taxon>
        <taxon>Gammaproteobacteria</taxon>
        <taxon>Chromatiales</taxon>
        <taxon>Granulosicoccaceae</taxon>
        <taxon>Granulosicoccus</taxon>
    </lineage>
</organism>
<accession>A0A2Z2NT19</accession>
<keyword evidence="1" id="KW-0548">Nucleotidyltransferase</keyword>
<reference evidence="1 2" key="1">
    <citation type="submission" date="2016-12" db="EMBL/GenBank/DDBJ databases">
        <authorList>
            <person name="Song W.-J."/>
            <person name="Kurnit D.M."/>
        </authorList>
    </citation>
    <scope>NUCLEOTIDE SEQUENCE [LARGE SCALE GENOMIC DNA]</scope>
    <source>
        <strain evidence="1 2">IMCC3135</strain>
    </source>
</reference>
<name>A0A2Z2NT19_9GAMM</name>
<dbReference type="PANTHER" id="PTHR21485:SF6">
    <property type="entry name" value="N-ACYLNEURAMINATE CYTIDYLYLTRANSFERASE-RELATED"/>
    <property type="match status" value="1"/>
</dbReference>
<dbReference type="SUPFAM" id="SSF53448">
    <property type="entry name" value="Nucleotide-diphospho-sugar transferases"/>
    <property type="match status" value="1"/>
</dbReference>
<dbReference type="InterPro" id="IPR050793">
    <property type="entry name" value="CMP-NeuNAc_synthase"/>
</dbReference>
<dbReference type="AlphaFoldDB" id="A0A2Z2NT19"/>
<evidence type="ECO:0000313" key="2">
    <source>
        <dbReference type="Proteomes" id="UP000250079"/>
    </source>
</evidence>
<dbReference type="EMBL" id="CP018632">
    <property type="protein sequence ID" value="ASJ74413.1"/>
    <property type="molecule type" value="Genomic_DNA"/>
</dbReference>
<proteinExistence type="predicted"/>
<dbReference type="RefSeq" id="WP_088919450.1">
    <property type="nucleotide sequence ID" value="NZ_CP018632.1"/>
</dbReference>
<keyword evidence="1" id="KW-0808">Transferase</keyword>
<dbReference type="EC" id="2.7.7.82" evidence="1"/>
<dbReference type="CDD" id="cd02513">
    <property type="entry name" value="CMP-NeuAc_Synthase"/>
    <property type="match status" value="1"/>
</dbReference>
<sequence>MIGTRKVLAVIPARGNSKGLPGKNVIPLAGKPLIAWSIDAALDSDCVDRVVVSTDSQEIADIAKRWGADVPFLRPAALAMDDTPGMAPLLHACQMVPGYDLVVLLQPTSPLRTAADVDKAIEQMIRQKADFCIGVTRAKHHPNWLFCLSEEGHLERYEEALMQTDRQSLSPVFAPNGAIYIANIAAMEEHKSMNGPRTVAYEMSAERSADIDTAMDLKICEVLMSNPGLATAA</sequence>
<dbReference type="PANTHER" id="PTHR21485">
    <property type="entry name" value="HAD SUPERFAMILY MEMBERS CMAS AND KDSC"/>
    <property type="match status" value="1"/>
</dbReference>
<dbReference type="GO" id="GO:0008781">
    <property type="term" value="F:N-acylneuraminate cytidylyltransferase activity"/>
    <property type="evidence" value="ECO:0007669"/>
    <property type="project" value="TreeGrafter"/>
</dbReference>
<dbReference type="KEGG" id="gai:IMCC3135_21680"/>
<dbReference type="InterPro" id="IPR029044">
    <property type="entry name" value="Nucleotide-diphossugar_trans"/>
</dbReference>
<dbReference type="OrthoDB" id="9805604at2"/>
<keyword evidence="2" id="KW-1185">Reference proteome</keyword>
<evidence type="ECO:0000313" key="1">
    <source>
        <dbReference type="EMBL" id="ASJ74413.1"/>
    </source>
</evidence>
<gene>
    <name evidence="1" type="primary">neuA_1</name>
    <name evidence="1" type="ORF">IMCC3135_21680</name>
</gene>